<accession>D2Z3Y2</accession>
<gene>
    <name evidence="4" type="ORF">Dpep_2221</name>
</gene>
<keyword evidence="5" id="KW-1185">Reference proteome</keyword>
<dbReference type="Pfam" id="PF01992">
    <property type="entry name" value="vATP-synt_AC39"/>
    <property type="match status" value="1"/>
</dbReference>
<comment type="caution">
    <text evidence="4">The sequence shown here is derived from an EMBL/GenBank/DDBJ whole genome shotgun (WGS) entry which is preliminary data.</text>
</comment>
<dbReference type="eggNOG" id="COG1527">
    <property type="taxonomic scope" value="Bacteria"/>
</dbReference>
<reference evidence="4 5" key="1">
    <citation type="journal article" date="2010" name="Stand. Genomic Sci.">
        <title>Permanent draft genome sequence of Dethiosulfovibrio peptidovorans type strain (SEBR 4207).</title>
        <authorList>
            <person name="Labutti K."/>
            <person name="Mayilraj S."/>
            <person name="Clum A."/>
            <person name="Lucas S."/>
            <person name="Glavina Del Rio T."/>
            <person name="Nolan M."/>
            <person name="Tice H."/>
            <person name="Cheng J.F."/>
            <person name="Pitluck S."/>
            <person name="Liolios K."/>
            <person name="Ivanova N."/>
            <person name="Mavromatis K."/>
            <person name="Mikhailova N."/>
            <person name="Pati A."/>
            <person name="Goodwin L."/>
            <person name="Chen A."/>
            <person name="Palaniappan K."/>
            <person name="Land M."/>
            <person name="Hauser L."/>
            <person name="Chang Y.J."/>
            <person name="Jeffries C.D."/>
            <person name="Rohde M."/>
            <person name="Spring S."/>
            <person name="Goker M."/>
            <person name="Woyke T."/>
            <person name="Bristow J."/>
            <person name="Eisen J.A."/>
            <person name="Markowitz V."/>
            <person name="Hugenholtz P."/>
            <person name="Kyrpides N.C."/>
            <person name="Klenk H.P."/>
            <person name="Lapidus A."/>
        </authorList>
    </citation>
    <scope>NUCLEOTIDE SEQUENCE [LARGE SCALE GENOMIC DNA]</scope>
    <source>
        <strain evidence="4 5">DSM 11002</strain>
    </source>
</reference>
<evidence type="ECO:0000313" key="5">
    <source>
        <dbReference type="Proteomes" id="UP000006427"/>
    </source>
</evidence>
<evidence type="ECO:0000256" key="2">
    <source>
        <dbReference type="ARBA" id="ARBA00022448"/>
    </source>
</evidence>
<comment type="similarity">
    <text evidence="1">Belongs to the V-ATPase V0D/AC39 subunit family.</text>
</comment>
<dbReference type="EMBL" id="ABTR02000001">
    <property type="protein sequence ID" value="EFC92243.1"/>
    <property type="molecule type" value="Genomic_DNA"/>
</dbReference>
<evidence type="ECO:0000256" key="1">
    <source>
        <dbReference type="ARBA" id="ARBA00006709"/>
    </source>
</evidence>
<keyword evidence="2" id="KW-0813">Transport</keyword>
<dbReference type="InterPro" id="IPR002843">
    <property type="entry name" value="ATPase_V0-cplx_csu/dsu"/>
</dbReference>
<name>D2Z3Y2_9BACT</name>
<dbReference type="PaxDb" id="469381-Dpep_2221"/>
<dbReference type="Gene3D" id="1.10.132.50">
    <property type="entry name" value="ATP synthase (C/AC39) subunit, domain 3"/>
    <property type="match status" value="1"/>
</dbReference>
<evidence type="ECO:0000256" key="3">
    <source>
        <dbReference type="ARBA" id="ARBA00023065"/>
    </source>
</evidence>
<dbReference type="InterPro" id="IPR036079">
    <property type="entry name" value="ATPase_csu/dsu_sf"/>
</dbReference>
<dbReference type="Gene3D" id="1.20.1690.10">
    <property type="entry name" value="V-type ATP synthase subunit C domain"/>
    <property type="match status" value="2"/>
</dbReference>
<proteinExistence type="inferred from homology"/>
<dbReference type="SUPFAM" id="SSF103486">
    <property type="entry name" value="V-type ATP synthase subunit C"/>
    <property type="match status" value="1"/>
</dbReference>
<dbReference type="Proteomes" id="UP000006427">
    <property type="component" value="Unassembled WGS sequence"/>
</dbReference>
<dbReference type="STRING" id="469381.Dpep_2221"/>
<dbReference type="InterPro" id="IPR035067">
    <property type="entry name" value="V-type_ATPase_csu/dsu"/>
</dbReference>
<sequence>MMRSWKDTLTFGDDYGYLNARLGGEWGYFYPYSFFYGMADKNLEELEQIFLSSPYSSHYRKELATSETSVLERIKRSMAAGSAEKFRKMKNWSPEEGKILMPIISIRADIYNGRALIRKYHSDRAPVIVPKWHDYGFLGGDFFDEIWREGNHVAEAIELCYRLGSPAAFALSEALDVLQSSENLAIAERIYLKGLLSICYGSLKRKNDNYTLVKDYLGRTVDLWNLLIWFRRNSGDSAFPVEYLDGGALLSVNRLEESKTIKSLLRNTQWMEVFISEEDRHSEVGRILQDKFFRWQISQRRKSFMGIGVAMAYMARQIVEWRNMELLAVGLAAELSPERIRTLLWKI</sequence>
<protein>
    <submittedName>
        <fullName evidence="4">H+transporting two-sector ATPase C (AC39) subunit</fullName>
    </submittedName>
</protein>
<organism evidence="4 5">
    <name type="scientific">Dethiosulfovibrio peptidovorans DSM 11002</name>
    <dbReference type="NCBI Taxonomy" id="469381"/>
    <lineage>
        <taxon>Bacteria</taxon>
        <taxon>Thermotogati</taxon>
        <taxon>Synergistota</taxon>
        <taxon>Synergistia</taxon>
        <taxon>Synergistales</taxon>
        <taxon>Dethiosulfovibrionaceae</taxon>
        <taxon>Dethiosulfovibrio</taxon>
    </lineage>
</organism>
<dbReference type="AlphaFoldDB" id="D2Z3Y2"/>
<evidence type="ECO:0000313" key="4">
    <source>
        <dbReference type="EMBL" id="EFC92243.1"/>
    </source>
</evidence>
<dbReference type="GO" id="GO:0046961">
    <property type="term" value="F:proton-transporting ATPase activity, rotational mechanism"/>
    <property type="evidence" value="ECO:0007669"/>
    <property type="project" value="InterPro"/>
</dbReference>
<keyword evidence="3" id="KW-0406">Ion transport</keyword>
<dbReference type="InterPro" id="IPR044911">
    <property type="entry name" value="V-type_ATPase_csu/dsu_dom_3"/>
</dbReference>